<dbReference type="Proteomes" id="UP000517547">
    <property type="component" value="Unassembled WGS sequence"/>
</dbReference>
<protein>
    <recommendedName>
        <fullName evidence="1">Dermonecrotic toxin N-terminal domain-containing protein</fullName>
    </recommendedName>
</protein>
<comment type="caution">
    <text evidence="2">The sequence shown here is derived from an EMBL/GenBank/DDBJ whole genome shotgun (WGS) entry which is preliminary data.</text>
</comment>
<organism evidence="2 3">
    <name type="scientific">Pseudomonas gingeri</name>
    <dbReference type="NCBI Taxonomy" id="117681"/>
    <lineage>
        <taxon>Bacteria</taxon>
        <taxon>Pseudomonadati</taxon>
        <taxon>Pseudomonadota</taxon>
        <taxon>Gammaproteobacteria</taxon>
        <taxon>Pseudomonadales</taxon>
        <taxon>Pseudomonadaceae</taxon>
        <taxon>Pseudomonas</taxon>
    </lineage>
</organism>
<dbReference type="EMBL" id="JACAQE010000003">
    <property type="protein sequence ID" value="NWC14237.1"/>
    <property type="molecule type" value="Genomic_DNA"/>
</dbReference>
<gene>
    <name evidence="2" type="ORF">HX845_11305</name>
</gene>
<proteinExistence type="predicted"/>
<accession>A0A7Y7XXS9</accession>
<dbReference type="RefSeq" id="WP_017124162.1">
    <property type="nucleotide sequence ID" value="NZ_JACAQE010000003.1"/>
</dbReference>
<reference evidence="2 3" key="1">
    <citation type="submission" date="2020-04" db="EMBL/GenBank/DDBJ databases">
        <title>Molecular characterization of pseudomonads from Agaricus bisporus reveal novel blotch 2 pathogens in Western Europe.</title>
        <authorList>
            <person name="Taparia T."/>
            <person name="Krijger M."/>
            <person name="Haynes E."/>
            <person name="Elpinstone J.G."/>
            <person name="Noble R."/>
            <person name="Van Der Wolf J."/>
        </authorList>
    </citation>
    <scope>NUCLEOTIDE SEQUENCE [LARGE SCALE GENOMIC DNA]</scope>
    <source>
        <strain evidence="2 3">IPO3738</strain>
    </source>
</reference>
<dbReference type="AlphaFoldDB" id="A0A7Y7XXS9"/>
<evidence type="ECO:0000313" key="3">
    <source>
        <dbReference type="Proteomes" id="UP000517547"/>
    </source>
</evidence>
<evidence type="ECO:0000259" key="1">
    <source>
        <dbReference type="Pfam" id="PF20178"/>
    </source>
</evidence>
<feature type="domain" description="Dermonecrotic toxin N-terminal" evidence="1">
    <location>
        <begin position="372"/>
        <end position="611"/>
    </location>
</feature>
<name>A0A7Y7XXS9_9PSED</name>
<dbReference type="InterPro" id="IPR046673">
    <property type="entry name" value="ToxA_N"/>
</dbReference>
<evidence type="ECO:0000313" key="2">
    <source>
        <dbReference type="EMBL" id="NWC14237.1"/>
    </source>
</evidence>
<dbReference type="Pfam" id="PF20178">
    <property type="entry name" value="ToxA_N"/>
    <property type="match status" value="1"/>
</dbReference>
<sequence>MTSPLPGTTLSDSEQAALVYTLSDCFARRPTLESATPGLVRDMLEAEYPLLGERLAHAALIEPQPCGDEVEYRVLTLAHLLIERFLGEEQLAHPDGSYLTLYPGAEHPEQLSLSVAAVDALLKEWAPLLLEAYKQDLVDFWGSPSADEVAPWQRLSEFFAEQLRQASTALSGDELSTVQAVLDYPDLKERQARFGADCAQAYIPIIDSRAQDADPLPVQALAMSRWVGKRQIVLLYTLFGGIEVFDSTQALESSLEVTLNGQDSEFRNYSPDHHVFDALTVTLLARQLEAIDAIRPADYRDPQALEQHLLELTGLQALFGAFRSGHEAKLGRLRDLLPEGLRNASASDRTLYGHYVVALAAVYRRHAGKTFLDGIPDIATFAGESLQASLLAKYPQAATVSVSDISVTLTRIANRPLEMVESASDVRYESQTRDYVAMALENLEAFPLGAAARVLYQGQAAPPWMTYDALRTAVSDADVGRTYPELLAQRLQHDPVERARQERLFSDYLHVLLPMLALELRFKRQLTESARLYVEAVVTHDNGVQEVGGQPIVVRPLAFVAQPQATPDRVRNMFVIGPRSTDQGPQVLFRPGSARLMLEFASLDELLAAVQAPGVLRQSVLGGLDSNRRAIYDQGGFKEPHVVRVTRLDEDLPAVPKPASLDTSELPGAFGAALFAATVEALIAHAEAISVSDAEDRWNRFADLGWTLFNLLVPFAPAPLAEVGLLVQLMSDLKTFVDPNASEPWSAFADVLLSLAVVLVYHRRSFAAQGRSPVPVAVPLGNAVVKDPAIKVSSQLVFAWTRPDRPFTASELVRLESFKLSLDDSPGSLLESGEWKGLYQHDKLFYARVEGAWFRVSRRLDGVVIINDRHPARQGPWLRRDSSGLWRLDRGLRLLGGVGELSVRAAKKLKSLEKKGRDLLATLPALLADAERTAKVVHSPLDIQHILETKAQPFEEVIQELRGLTRGLTQSPRTLIAELEEAASILANEGLSQRISLTRKALPTVTAIRFLREQEQITIRKLGGRRAIPGGKKPDFLEEYEIRDRQGRPLWYAHFHYDTASKPLAEYGKAHLKTLQQRHLGISFQSAQEAAGVNVTPIWRGPIDAETAATLFLPLSG</sequence>